<dbReference type="InterPro" id="IPR040457">
    <property type="entry name" value="GCP_C"/>
</dbReference>
<evidence type="ECO:0000259" key="6">
    <source>
        <dbReference type="Pfam" id="PF04130"/>
    </source>
</evidence>
<evidence type="ECO:0000313" key="8">
    <source>
        <dbReference type="EMBL" id="CCX06516.1"/>
    </source>
</evidence>
<dbReference type="InterPro" id="IPR042241">
    <property type="entry name" value="GCP_C_sf"/>
</dbReference>
<name>U4KXJ0_PYROM</name>
<dbReference type="GO" id="GO:0031122">
    <property type="term" value="P:cytoplasmic microtubule organization"/>
    <property type="evidence" value="ECO:0007669"/>
    <property type="project" value="TreeGrafter"/>
</dbReference>
<dbReference type="OMA" id="DYCFHVG"/>
<dbReference type="InterPro" id="IPR041470">
    <property type="entry name" value="GCP_N"/>
</dbReference>
<keyword evidence="4 5" id="KW-0206">Cytoskeleton</keyword>
<dbReference type="GO" id="GO:0051225">
    <property type="term" value="P:spindle assembly"/>
    <property type="evidence" value="ECO:0007669"/>
    <property type="project" value="TreeGrafter"/>
</dbReference>
<evidence type="ECO:0000256" key="3">
    <source>
        <dbReference type="ARBA" id="ARBA00022701"/>
    </source>
</evidence>
<dbReference type="GO" id="GO:0007020">
    <property type="term" value="P:microtubule nucleation"/>
    <property type="evidence" value="ECO:0007669"/>
    <property type="project" value="InterPro"/>
</dbReference>
<evidence type="ECO:0000313" key="9">
    <source>
        <dbReference type="Proteomes" id="UP000018144"/>
    </source>
</evidence>
<keyword evidence="9" id="KW-1185">Reference proteome</keyword>
<accession>U4KXJ0</accession>
<dbReference type="GO" id="GO:0051321">
    <property type="term" value="P:meiotic cell cycle"/>
    <property type="evidence" value="ECO:0007669"/>
    <property type="project" value="TreeGrafter"/>
</dbReference>
<dbReference type="GO" id="GO:0051011">
    <property type="term" value="F:microtubule minus-end binding"/>
    <property type="evidence" value="ECO:0007669"/>
    <property type="project" value="TreeGrafter"/>
</dbReference>
<dbReference type="Proteomes" id="UP000018144">
    <property type="component" value="Unassembled WGS sequence"/>
</dbReference>
<dbReference type="GO" id="GO:0000922">
    <property type="term" value="C:spindle pole"/>
    <property type="evidence" value="ECO:0007669"/>
    <property type="project" value="InterPro"/>
</dbReference>
<dbReference type="PANTHER" id="PTHR19302">
    <property type="entry name" value="GAMMA TUBULIN COMPLEX PROTEIN"/>
    <property type="match status" value="1"/>
</dbReference>
<dbReference type="Gene3D" id="1.20.120.1900">
    <property type="entry name" value="Gamma-tubulin complex, C-terminal domain"/>
    <property type="match status" value="1"/>
</dbReference>
<evidence type="ECO:0000256" key="5">
    <source>
        <dbReference type="RuleBase" id="RU363050"/>
    </source>
</evidence>
<feature type="domain" description="Gamma tubulin complex component C-terminal" evidence="6">
    <location>
        <begin position="618"/>
        <end position="974"/>
    </location>
</feature>
<sequence length="980" mass="108684">MSQYDTLFPASAPSDGNPFAIRDLWRNSSFTHDPSDSALFSFSFTEPEPEPTISTKQPSDALFQIPPSLEVPHLPGLDNNPWKLPSFLSDSFDLHSDPSTVAGDDSALFSSIYEDEDLLDPESESYDIWRDPETTRKNGEERYYQWDSFLVEGANSERNGYLTEAGPAVLDAALQTEGDSGYVVRSDIFGKCLLHLGLGRSSVLFRWDRRIKAFRPVKEGLRVSGTTAGAMESIVKTFAECGGNIRMLQKFSEEVYKDYSASRPALVALAKCATTILESVQKRLSISSRTVQSLLHLRAVIRDPALIVEAFAQIISAVKDSQDDTQLLSRLFDAVQQQNHKSAWLKPLLVETLARVSRPWLEFVEQWIGLDAAAGGIGVGDLIKEGSFVGVEEETRMDENGREKLVRNYHFEKSQIPSFVSAEMAETVFETGRSLRFLEAFHPAHPLAIAGKRKIDAPKLNWRFDWKDVEGLQQQAKEYEQNLKEAIQKYTNQEPISPETDDAMDIDPIYVFETFGKTKDELNSGILASLEAMSKPLPPVEDIPANTTSRTSDAHNSDHLSNLVLNLTRLSSITSSALTTFSPPLPITPLLSFTPVLTTQCRLISSSCLKMFFTEHSLLSHLSILRQFHLFGSGVFSSLLSSALFDPDLDSTERIDGTYRSGGRMGLKLGSRDTWPPASSELRLALMDVLTRSIDGTSSAYSLSNADLPGGLSFAVREMSDQELEACMDADSIFALDFLKLEYVPPEPLGAVITPTALWRYDKIFRLLLRVRRMVFVVGTLWKGGRSRPGAGGKGRGGVEQKFSIEARHFVVTLANYLIESGIGTTWQRFESRLATLAASAGAGGETLDHLRQLHEGVLDRIMFATLSRKRQQPVMKIVDEIFGMVLRFARLQRMRETNPGEEDDGQEVERLYKAFRRRVGIFIGVCRGLSEKRGYGEGRKDAAAGGTGIEGGFKEEANLLGMLLLGLEMGGYYSKGGRG</sequence>
<keyword evidence="2 5" id="KW-0963">Cytoplasm</keyword>
<dbReference type="eggNOG" id="KOG2000">
    <property type="taxonomic scope" value="Eukaryota"/>
</dbReference>
<comment type="subcellular location">
    <subcellularLocation>
        <location evidence="5">Cytoplasm</location>
        <location evidence="5">Cytoskeleton</location>
        <location evidence="5">Microtubule organizing center</location>
    </subcellularLocation>
</comment>
<dbReference type="PANTHER" id="PTHR19302:SF70">
    <property type="entry name" value="GAMMA-TUBULIN COMPLEX COMPONENT 6"/>
    <property type="match status" value="1"/>
</dbReference>
<evidence type="ECO:0000256" key="1">
    <source>
        <dbReference type="ARBA" id="ARBA00010337"/>
    </source>
</evidence>
<dbReference type="OrthoDB" id="775571at2759"/>
<dbReference type="EMBL" id="HF935294">
    <property type="protein sequence ID" value="CCX06516.1"/>
    <property type="molecule type" value="Genomic_DNA"/>
</dbReference>
<keyword evidence="3 5" id="KW-0493">Microtubule</keyword>
<evidence type="ECO:0000259" key="7">
    <source>
        <dbReference type="Pfam" id="PF17681"/>
    </source>
</evidence>
<gene>
    <name evidence="8" type="ORF">PCON_06103</name>
</gene>
<dbReference type="GO" id="GO:0005874">
    <property type="term" value="C:microtubule"/>
    <property type="evidence" value="ECO:0007669"/>
    <property type="project" value="UniProtKB-KW"/>
</dbReference>
<reference evidence="8 9" key="1">
    <citation type="journal article" date="2013" name="PLoS Genet.">
        <title>The genome and development-dependent transcriptomes of Pyronema confluens: a window into fungal evolution.</title>
        <authorList>
            <person name="Traeger S."/>
            <person name="Altegoer F."/>
            <person name="Freitag M."/>
            <person name="Gabaldon T."/>
            <person name="Kempken F."/>
            <person name="Kumar A."/>
            <person name="Marcet-Houben M."/>
            <person name="Poggeler S."/>
            <person name="Stajich J.E."/>
            <person name="Nowrousian M."/>
        </authorList>
    </citation>
    <scope>NUCLEOTIDE SEQUENCE [LARGE SCALE GENOMIC DNA]</scope>
    <source>
        <strain evidence="9">CBS 100304</strain>
        <tissue evidence="8">Vegetative mycelium</tissue>
    </source>
</reference>
<dbReference type="GO" id="GO:0043015">
    <property type="term" value="F:gamma-tubulin binding"/>
    <property type="evidence" value="ECO:0007669"/>
    <property type="project" value="InterPro"/>
</dbReference>
<feature type="domain" description="Gamma tubulin complex component protein N-terminal" evidence="7">
    <location>
        <begin position="192"/>
        <end position="615"/>
    </location>
</feature>
<dbReference type="GO" id="GO:0000278">
    <property type="term" value="P:mitotic cell cycle"/>
    <property type="evidence" value="ECO:0007669"/>
    <property type="project" value="TreeGrafter"/>
</dbReference>
<dbReference type="Pfam" id="PF17681">
    <property type="entry name" value="GCP_N_terminal"/>
    <property type="match status" value="1"/>
</dbReference>
<organism evidence="8 9">
    <name type="scientific">Pyronema omphalodes (strain CBS 100304)</name>
    <name type="common">Pyronema confluens</name>
    <dbReference type="NCBI Taxonomy" id="1076935"/>
    <lineage>
        <taxon>Eukaryota</taxon>
        <taxon>Fungi</taxon>
        <taxon>Dikarya</taxon>
        <taxon>Ascomycota</taxon>
        <taxon>Pezizomycotina</taxon>
        <taxon>Pezizomycetes</taxon>
        <taxon>Pezizales</taxon>
        <taxon>Pyronemataceae</taxon>
        <taxon>Pyronema</taxon>
    </lineage>
</organism>
<dbReference type="STRING" id="1076935.U4KXJ0"/>
<evidence type="ECO:0000256" key="2">
    <source>
        <dbReference type="ARBA" id="ARBA00022490"/>
    </source>
</evidence>
<comment type="similarity">
    <text evidence="1 5">Belongs to the TUBGCP family.</text>
</comment>
<evidence type="ECO:0000256" key="4">
    <source>
        <dbReference type="ARBA" id="ARBA00023212"/>
    </source>
</evidence>
<dbReference type="InterPro" id="IPR007259">
    <property type="entry name" value="GCP"/>
</dbReference>
<protein>
    <recommendedName>
        <fullName evidence="5">Spindle pole body component</fullName>
    </recommendedName>
</protein>
<proteinExistence type="inferred from homology"/>
<dbReference type="AlphaFoldDB" id="U4KXJ0"/>
<dbReference type="GO" id="GO:0005816">
    <property type="term" value="C:spindle pole body"/>
    <property type="evidence" value="ECO:0007669"/>
    <property type="project" value="UniProtKB-ARBA"/>
</dbReference>
<dbReference type="Pfam" id="PF04130">
    <property type="entry name" value="GCP_C_terminal"/>
    <property type="match status" value="1"/>
</dbReference>
<dbReference type="GO" id="GO:0000930">
    <property type="term" value="C:gamma-tubulin complex"/>
    <property type="evidence" value="ECO:0007669"/>
    <property type="project" value="TreeGrafter"/>
</dbReference>